<sequence>MNVHDKLAKNCFQSSPDSPAHIILSKDIDPQTAQILIHGCPAGLYQLDAQGNLKFDHLGCLECGTCRMLCDSAVFARWEYPPAGAGILFRYG</sequence>
<protein>
    <recommendedName>
        <fullName evidence="7">Ferredoxin-like protein</fullName>
    </recommendedName>
</protein>
<dbReference type="Gene3D" id="3.30.70.20">
    <property type="match status" value="1"/>
</dbReference>
<dbReference type="AlphaFoldDB" id="A0A097R0S7"/>
<gene>
    <name evidence="8" type="ORF">AT03_07885</name>
</gene>
<dbReference type="PANTHER" id="PTHR43082">
    <property type="entry name" value="FERREDOXIN-LIKE"/>
    <property type="match status" value="1"/>
</dbReference>
<dbReference type="SUPFAM" id="SSF54862">
    <property type="entry name" value="4Fe-4S ferredoxins"/>
    <property type="match status" value="1"/>
</dbReference>
<evidence type="ECO:0000256" key="1">
    <source>
        <dbReference type="ARBA" id="ARBA00006327"/>
    </source>
</evidence>
<keyword evidence="2 7" id="KW-0813">Transport</keyword>
<dbReference type="PATRIC" id="fig|1453496.5.peg.1571"/>
<dbReference type="EMBL" id="CP009706">
    <property type="protein sequence ID" value="AIU72315.1"/>
    <property type="molecule type" value="Genomic_DNA"/>
</dbReference>
<dbReference type="GO" id="GO:0005506">
    <property type="term" value="F:iron ion binding"/>
    <property type="evidence" value="ECO:0007669"/>
    <property type="project" value="UniProtKB-UniRule"/>
</dbReference>
<dbReference type="Proteomes" id="UP000029986">
    <property type="component" value="Chromosome"/>
</dbReference>
<keyword evidence="4 7" id="KW-0249">Electron transport</keyword>
<dbReference type="HOGENOM" id="CLU_163428_1_0_6"/>
<reference evidence="8 9" key="1">
    <citation type="journal article" date="2014" name="Gut Pathog.">
        <title>Gene clusters of Hafnia alvei strain FB1 important in survival and pathogenesis: a draft genome perspective.</title>
        <authorList>
            <person name="Tan J.Y."/>
            <person name="Yin W.F."/>
            <person name="Chan K.G."/>
        </authorList>
    </citation>
    <scope>NUCLEOTIDE SEQUENCE [LARGE SCALE GENOMIC DNA]</scope>
    <source>
        <strain evidence="8 9">FB1</strain>
    </source>
</reference>
<evidence type="ECO:0000256" key="5">
    <source>
        <dbReference type="ARBA" id="ARBA00023004"/>
    </source>
</evidence>
<evidence type="ECO:0000313" key="9">
    <source>
        <dbReference type="Proteomes" id="UP000029986"/>
    </source>
</evidence>
<dbReference type="PANTHER" id="PTHR43082:SF1">
    <property type="entry name" value="FERREDOXIN-LIKE PROTEIN FIXX-RELATED"/>
    <property type="match status" value="1"/>
</dbReference>
<dbReference type="eggNOG" id="COG2440">
    <property type="taxonomic scope" value="Bacteria"/>
</dbReference>
<evidence type="ECO:0000256" key="7">
    <source>
        <dbReference type="PIRNR" id="PIRNR036548"/>
    </source>
</evidence>
<evidence type="ECO:0000256" key="6">
    <source>
        <dbReference type="ARBA" id="ARBA00023014"/>
    </source>
</evidence>
<accession>A0A097R0S7</accession>
<organism evidence="8 9">
    <name type="scientific">Hafnia alvei FB1</name>
    <dbReference type="NCBI Taxonomy" id="1453496"/>
    <lineage>
        <taxon>Bacteria</taxon>
        <taxon>Pseudomonadati</taxon>
        <taxon>Pseudomonadota</taxon>
        <taxon>Gammaproteobacteria</taxon>
        <taxon>Enterobacterales</taxon>
        <taxon>Hafniaceae</taxon>
        <taxon>Hafnia</taxon>
    </lineage>
</organism>
<evidence type="ECO:0000256" key="4">
    <source>
        <dbReference type="ARBA" id="ARBA00022982"/>
    </source>
</evidence>
<evidence type="ECO:0000256" key="3">
    <source>
        <dbReference type="ARBA" id="ARBA00022723"/>
    </source>
</evidence>
<comment type="function">
    <text evidence="7">Could be a 3Fe-4S cluster-containing protein.</text>
</comment>
<dbReference type="KEGG" id="hav:AT03_07885"/>
<proteinExistence type="inferred from homology"/>
<dbReference type="PIRSF" id="PIRSF036548">
    <property type="entry name" value="Fdx_FixX"/>
    <property type="match status" value="1"/>
</dbReference>
<name>A0A097R0S7_HAFAL</name>
<dbReference type="InterPro" id="IPR012206">
    <property type="entry name" value="Fd_FixX"/>
</dbReference>
<dbReference type="RefSeq" id="WP_025800890.1">
    <property type="nucleotide sequence ID" value="NZ_CP009706.1"/>
</dbReference>
<keyword evidence="6 7" id="KW-0411">Iron-sulfur</keyword>
<evidence type="ECO:0000313" key="8">
    <source>
        <dbReference type="EMBL" id="AIU72315.1"/>
    </source>
</evidence>
<dbReference type="OrthoDB" id="9800260at2"/>
<keyword evidence="3 7" id="KW-0479">Metal-binding</keyword>
<keyword evidence="5 7" id="KW-0408">Iron</keyword>
<evidence type="ECO:0000256" key="2">
    <source>
        <dbReference type="ARBA" id="ARBA00022448"/>
    </source>
</evidence>
<keyword evidence="9" id="KW-1185">Reference proteome</keyword>
<comment type="similarity">
    <text evidence="1">Belongs to the bacterial-type ferredoxin family. FixX subfamily.</text>
</comment>
<dbReference type="GO" id="GO:0051536">
    <property type="term" value="F:iron-sulfur cluster binding"/>
    <property type="evidence" value="ECO:0007669"/>
    <property type="project" value="UniProtKB-KW"/>
</dbReference>